<accession>A0A1T2KYS4</accession>
<evidence type="ECO:0000313" key="1">
    <source>
        <dbReference type="EMBL" id="OOZ38018.1"/>
    </source>
</evidence>
<feature type="non-terminal residue" evidence="1">
    <location>
        <position position="1"/>
    </location>
</feature>
<organism evidence="1 2">
    <name type="scientific">Solemya pervernicosa gill symbiont</name>
    <dbReference type="NCBI Taxonomy" id="642797"/>
    <lineage>
        <taxon>Bacteria</taxon>
        <taxon>Pseudomonadati</taxon>
        <taxon>Pseudomonadota</taxon>
        <taxon>Gammaproteobacteria</taxon>
        <taxon>sulfur-oxidizing symbionts</taxon>
    </lineage>
</organism>
<protein>
    <submittedName>
        <fullName evidence="1">Uncharacterized protein</fullName>
    </submittedName>
</protein>
<evidence type="ECO:0000313" key="2">
    <source>
        <dbReference type="Proteomes" id="UP000191110"/>
    </source>
</evidence>
<dbReference type="EMBL" id="MPRL01000145">
    <property type="protein sequence ID" value="OOZ38018.1"/>
    <property type="molecule type" value="Genomic_DNA"/>
</dbReference>
<keyword evidence="2" id="KW-1185">Reference proteome</keyword>
<name>A0A1T2KYS4_9GAMM</name>
<dbReference type="AlphaFoldDB" id="A0A1T2KYS4"/>
<sequence>RGAVGINGRVKYLPLAWAWMPKTSFRKNSDSPASMLAAMPHHAPRLKIVPHRDQQNVLLLREARQNLLPLKPTLMMSGRSFSTTVSGFGYGRSRPY</sequence>
<proteinExistence type="predicted"/>
<reference evidence="1 2" key="1">
    <citation type="submission" date="2016-11" db="EMBL/GenBank/DDBJ databases">
        <title>Mixed transmission modes and dynamic genome evolution in an obligate animal-bacterial symbiosis.</title>
        <authorList>
            <person name="Russell S.L."/>
            <person name="Corbett-Detig R.B."/>
            <person name="Cavanaugh C.M."/>
        </authorList>
    </citation>
    <scope>NUCLEOTIDE SEQUENCE [LARGE SCALE GENOMIC DNA]</scope>
    <source>
        <strain evidence="1">Sveles-Q1</strain>
    </source>
</reference>
<dbReference type="Proteomes" id="UP000191110">
    <property type="component" value="Unassembled WGS sequence"/>
</dbReference>
<gene>
    <name evidence="1" type="ORF">BOW53_16735</name>
</gene>
<comment type="caution">
    <text evidence="1">The sequence shown here is derived from an EMBL/GenBank/DDBJ whole genome shotgun (WGS) entry which is preliminary data.</text>
</comment>